<dbReference type="OrthoDB" id="6402335at2"/>
<evidence type="ECO:0000313" key="3">
    <source>
        <dbReference type="Proteomes" id="UP000006073"/>
    </source>
</evidence>
<evidence type="ECO:0000313" key="2">
    <source>
        <dbReference type="EMBL" id="EOZ98749.1"/>
    </source>
</evidence>
<keyword evidence="3" id="KW-1185">Reference proteome</keyword>
<dbReference type="STRING" id="1189612.A33Q_1403"/>
<accession>S2DIA4</accession>
<gene>
    <name evidence="2" type="ORF">A33Q_1403</name>
</gene>
<protein>
    <submittedName>
        <fullName evidence="2">Secreted protein</fullName>
    </submittedName>
</protein>
<dbReference type="EMBL" id="ALWO02000023">
    <property type="protein sequence ID" value="EOZ98749.1"/>
    <property type="molecule type" value="Genomic_DNA"/>
</dbReference>
<evidence type="ECO:0000256" key="1">
    <source>
        <dbReference type="SAM" id="SignalP"/>
    </source>
</evidence>
<dbReference type="InterPro" id="IPR019853">
    <property type="entry name" value="GldB-like"/>
</dbReference>
<feature type="signal peptide" evidence="1">
    <location>
        <begin position="1"/>
        <end position="24"/>
    </location>
</feature>
<dbReference type="eggNOG" id="COG5504">
    <property type="taxonomic scope" value="Bacteria"/>
</dbReference>
<organism evidence="2 3">
    <name type="scientific">Indibacter alkaliphilus (strain CCUG 57479 / KCTC 22604 / LW1)</name>
    <dbReference type="NCBI Taxonomy" id="1189612"/>
    <lineage>
        <taxon>Bacteria</taxon>
        <taxon>Pseudomonadati</taxon>
        <taxon>Bacteroidota</taxon>
        <taxon>Cytophagia</taxon>
        <taxon>Cytophagales</taxon>
        <taxon>Cyclobacteriaceae</taxon>
    </lineage>
</organism>
<reference evidence="2 3" key="1">
    <citation type="journal article" date="2013" name="Genome Announc.">
        <title>Draft Genome Sequence of Indibacter alkaliphilus Strain LW1T, Isolated from Lonar Lake, a Haloalkaline Lake in the Buldana District of Maharashtra, India.</title>
        <authorList>
            <person name="Singh A."/>
            <person name="Kumar Jangir P."/>
            <person name="Sharma R."/>
            <person name="Singh A."/>
            <person name="Kumar Pinnaka A."/>
            <person name="Shivaji S."/>
        </authorList>
    </citation>
    <scope>NUCLEOTIDE SEQUENCE [LARGE SCALE GENOMIC DNA]</scope>
    <source>
        <strain evidence="3">CCUG 57479 / KCTC 22604 / LW1</strain>
    </source>
</reference>
<proteinExistence type="predicted"/>
<keyword evidence="1" id="KW-0732">Signal</keyword>
<dbReference type="Pfam" id="PF25594">
    <property type="entry name" value="GldB_lipo"/>
    <property type="match status" value="1"/>
</dbReference>
<dbReference type="AlphaFoldDB" id="S2DIA4"/>
<dbReference type="Proteomes" id="UP000006073">
    <property type="component" value="Unassembled WGS sequence"/>
</dbReference>
<dbReference type="RefSeq" id="WP_009032698.1">
    <property type="nucleotide sequence ID" value="NZ_ALWO02000023.1"/>
</dbReference>
<feature type="chain" id="PRO_5004507871" evidence="1">
    <location>
        <begin position="25"/>
        <end position="383"/>
    </location>
</feature>
<name>S2DIA4_INDAL</name>
<comment type="caution">
    <text evidence="2">The sequence shown here is derived from an EMBL/GenBank/DDBJ whole genome shotgun (WGS) entry which is preliminary data.</text>
</comment>
<sequence>MKMKLVFGLIIVFVQCWMPLKTSAQEGTVHEWLSKSRSSISQGDTLNAIVELENAVHLGLFDIHAISQSSVLNFLIKDPRGRQLINGITSNRKHLSDPKNLIVDTSDIHRFWQFFDSLHQENASELFFENYIENGSLGLKTFYRVRMGQQTDKFVSRIRTLESYYRSIKNVSFGFDELKPEIVAAAEKLKDLYPESIFPPIYFLLGSLNNMGTPDGFAGMLIGTEHLCKSPETDLTSLSKFDKMVIFDVGQTVPIIVHEYVHLQQKNTTERTLLDYAIMEGAADFVAYLILGNYTNPDLYEFGFSHEDQLWEIFKSQMHTEDTDDWLFNAYNPDTGFPANLGYFIGFRICESYYLQALDKRQAIKEMLEIHDFEEFYMRSAYK</sequence>